<dbReference type="PANTHER" id="PTHR45586:SF1">
    <property type="entry name" value="LIPOPOLYSACCHARIDE ASSEMBLY PROTEIN B"/>
    <property type="match status" value="1"/>
</dbReference>
<evidence type="ECO:0000313" key="4">
    <source>
        <dbReference type="EMBL" id="MFC5714234.1"/>
    </source>
</evidence>
<dbReference type="SUPFAM" id="SSF48452">
    <property type="entry name" value="TPR-like"/>
    <property type="match status" value="2"/>
</dbReference>
<gene>
    <name evidence="4" type="ORF">ACFPU1_15900</name>
</gene>
<dbReference type="InterPro" id="IPR019734">
    <property type="entry name" value="TPR_rpt"/>
</dbReference>
<dbReference type="InterPro" id="IPR011990">
    <property type="entry name" value="TPR-like_helical_dom_sf"/>
</dbReference>
<dbReference type="Proteomes" id="UP001596142">
    <property type="component" value="Unassembled WGS sequence"/>
</dbReference>
<organism evidence="4 5">
    <name type="scientific">Thalassorhabdus alkalitolerans</name>
    <dbReference type="NCBI Taxonomy" id="2282697"/>
    <lineage>
        <taxon>Bacteria</taxon>
        <taxon>Bacillati</taxon>
        <taxon>Bacillota</taxon>
        <taxon>Bacilli</taxon>
        <taxon>Bacillales</taxon>
        <taxon>Bacillaceae</taxon>
        <taxon>Thalassorhabdus</taxon>
    </lineage>
</organism>
<name>A0ABW0YP37_9BACI</name>
<keyword evidence="5" id="KW-1185">Reference proteome</keyword>
<keyword evidence="2 3" id="KW-0802">TPR repeat</keyword>
<evidence type="ECO:0000256" key="3">
    <source>
        <dbReference type="PROSITE-ProRule" id="PRU00339"/>
    </source>
</evidence>
<dbReference type="RefSeq" id="WP_385942850.1">
    <property type="nucleotide sequence ID" value="NZ_JBHSOZ010000010.1"/>
</dbReference>
<reference evidence="5" key="1">
    <citation type="journal article" date="2019" name="Int. J. Syst. Evol. Microbiol.">
        <title>The Global Catalogue of Microorganisms (GCM) 10K type strain sequencing project: providing services to taxonomists for standard genome sequencing and annotation.</title>
        <authorList>
            <consortium name="The Broad Institute Genomics Platform"/>
            <consortium name="The Broad Institute Genome Sequencing Center for Infectious Disease"/>
            <person name="Wu L."/>
            <person name="Ma J."/>
        </authorList>
    </citation>
    <scope>NUCLEOTIDE SEQUENCE [LARGE SCALE GENOMIC DNA]</scope>
    <source>
        <strain evidence="5">CECT 7184</strain>
    </source>
</reference>
<dbReference type="SMART" id="SM00028">
    <property type="entry name" value="TPR"/>
    <property type="match status" value="8"/>
</dbReference>
<evidence type="ECO:0000256" key="1">
    <source>
        <dbReference type="ARBA" id="ARBA00022737"/>
    </source>
</evidence>
<dbReference type="PROSITE" id="PS50005">
    <property type="entry name" value="TPR"/>
    <property type="match status" value="4"/>
</dbReference>
<evidence type="ECO:0000256" key="2">
    <source>
        <dbReference type="ARBA" id="ARBA00022803"/>
    </source>
</evidence>
<feature type="repeat" description="TPR" evidence="3">
    <location>
        <begin position="272"/>
        <end position="305"/>
    </location>
</feature>
<feature type="repeat" description="TPR" evidence="3">
    <location>
        <begin position="374"/>
        <end position="407"/>
    </location>
</feature>
<dbReference type="Gene3D" id="1.25.40.10">
    <property type="entry name" value="Tetratricopeptide repeat domain"/>
    <property type="match status" value="2"/>
</dbReference>
<dbReference type="Pfam" id="PF25058">
    <property type="entry name" value="ARM_TT21"/>
    <property type="match status" value="1"/>
</dbReference>
<evidence type="ECO:0000313" key="5">
    <source>
        <dbReference type="Proteomes" id="UP001596142"/>
    </source>
</evidence>
<dbReference type="InterPro" id="IPR051012">
    <property type="entry name" value="CellSynth/LPSAsmb/PSIAsmb"/>
</dbReference>
<dbReference type="EMBL" id="JBHSOZ010000010">
    <property type="protein sequence ID" value="MFC5714234.1"/>
    <property type="molecule type" value="Genomic_DNA"/>
</dbReference>
<protein>
    <submittedName>
        <fullName evidence="4">Tetratricopeptide repeat protein</fullName>
    </submittedName>
</protein>
<sequence>MNNELEQALRVIEKGNVEEGLTHLHSLEEKADHQTKYDLAALYQELGRSDRARPLVEELLTYYPDEGELYILAAEIAIDLDEEEDAIEWLLEIKEEDSTFLQAQLLLADLYQLQGLDEVAEDKMKKALQHAPEEPVLLAGLGEFYIERGDFNKSIPYLKQANEKGFQFPEGSLALRLAEAYSATGQFEEALSFYEKGLKEKTELSSLFGYGYTALQVGDYELAAKKLEEVRSMDKEFASLYPYLSRAYEGVNDFKKALETAEEGIKVDEFNDDLYVEAGKLYLKSGQKEPGEKMLREALAINPGNQEAFLTLLSYLEEQEQGEELLELVSHLREMGEEDPVFTWYEGKAKNLMDELEEALTSYENAFPAFSEDIEFIEEYGRILLEMGHKEKALHQFRILLQKNPSRHDIEELIMELEEAMF</sequence>
<accession>A0ABW0YP37</accession>
<dbReference type="Pfam" id="PF13429">
    <property type="entry name" value="TPR_15"/>
    <property type="match status" value="1"/>
</dbReference>
<keyword evidence="1" id="KW-0677">Repeat</keyword>
<dbReference type="PANTHER" id="PTHR45586">
    <property type="entry name" value="TPR REPEAT-CONTAINING PROTEIN PA4667"/>
    <property type="match status" value="1"/>
</dbReference>
<proteinExistence type="predicted"/>
<comment type="caution">
    <text evidence="4">The sequence shown here is derived from an EMBL/GenBank/DDBJ whole genome shotgun (WGS) entry which is preliminary data.</text>
</comment>
<feature type="repeat" description="TPR" evidence="3">
    <location>
        <begin position="171"/>
        <end position="204"/>
    </location>
</feature>
<dbReference type="Pfam" id="PF13176">
    <property type="entry name" value="TPR_7"/>
    <property type="match status" value="1"/>
</dbReference>
<feature type="repeat" description="TPR" evidence="3">
    <location>
        <begin position="238"/>
        <end position="271"/>
    </location>
</feature>